<accession>A0ABQ3MH60</accession>
<feature type="transmembrane region" description="Helical" evidence="1">
    <location>
        <begin position="29"/>
        <end position="47"/>
    </location>
</feature>
<protein>
    <submittedName>
        <fullName evidence="2">Uncharacterized protein</fullName>
    </submittedName>
</protein>
<keyword evidence="1" id="KW-1133">Transmembrane helix</keyword>
<dbReference type="Proteomes" id="UP000605568">
    <property type="component" value="Unassembled WGS sequence"/>
</dbReference>
<proteinExistence type="predicted"/>
<keyword evidence="1" id="KW-0812">Transmembrane</keyword>
<dbReference type="EMBL" id="BNAR01000006">
    <property type="protein sequence ID" value="GHH43733.1"/>
    <property type="molecule type" value="Genomic_DNA"/>
</dbReference>
<keyword evidence="3" id="KW-1185">Reference proteome</keyword>
<keyword evidence="1" id="KW-0472">Membrane</keyword>
<reference evidence="3" key="1">
    <citation type="journal article" date="2019" name="Int. J. Syst. Evol. Microbiol.">
        <title>The Global Catalogue of Microorganisms (GCM) 10K type strain sequencing project: providing services to taxonomists for standard genome sequencing and annotation.</title>
        <authorList>
            <consortium name="The Broad Institute Genomics Platform"/>
            <consortium name="The Broad Institute Genome Sequencing Center for Infectious Disease"/>
            <person name="Wu L."/>
            <person name="Ma J."/>
        </authorList>
    </citation>
    <scope>NUCLEOTIDE SEQUENCE [LARGE SCALE GENOMIC DNA]</scope>
    <source>
        <strain evidence="3">CGMCC 4.7367</strain>
    </source>
</reference>
<sequence>MDPRIRNGLVAMFLTSAAGVATLLLEWPLVVPIVLFLGACLAGAYVVKQSLRHR</sequence>
<evidence type="ECO:0000313" key="2">
    <source>
        <dbReference type="EMBL" id="GHH43733.1"/>
    </source>
</evidence>
<dbReference type="RefSeq" id="WP_191299993.1">
    <property type="nucleotide sequence ID" value="NZ_BNAR01000006.1"/>
</dbReference>
<gene>
    <name evidence="2" type="ORF">GCM10017774_41770</name>
</gene>
<organism evidence="2 3">
    <name type="scientific">Lentzea cavernae</name>
    <dbReference type="NCBI Taxonomy" id="2020703"/>
    <lineage>
        <taxon>Bacteria</taxon>
        <taxon>Bacillati</taxon>
        <taxon>Actinomycetota</taxon>
        <taxon>Actinomycetes</taxon>
        <taxon>Pseudonocardiales</taxon>
        <taxon>Pseudonocardiaceae</taxon>
        <taxon>Lentzea</taxon>
    </lineage>
</organism>
<evidence type="ECO:0000313" key="3">
    <source>
        <dbReference type="Proteomes" id="UP000605568"/>
    </source>
</evidence>
<comment type="caution">
    <text evidence="2">The sequence shown here is derived from an EMBL/GenBank/DDBJ whole genome shotgun (WGS) entry which is preliminary data.</text>
</comment>
<name>A0ABQ3MH60_9PSEU</name>
<evidence type="ECO:0000256" key="1">
    <source>
        <dbReference type="SAM" id="Phobius"/>
    </source>
</evidence>